<accession>A0ABW6RYV8</accession>
<dbReference type="EMBL" id="JBIAQY010000004">
    <property type="protein sequence ID" value="MFF3569215.1"/>
    <property type="molecule type" value="Genomic_DNA"/>
</dbReference>
<proteinExistence type="predicted"/>
<evidence type="ECO:0008006" key="3">
    <source>
        <dbReference type="Google" id="ProtNLM"/>
    </source>
</evidence>
<dbReference type="Proteomes" id="UP001601992">
    <property type="component" value="Unassembled WGS sequence"/>
</dbReference>
<sequence length="121" mass="12484">MDPLTIIATALVAGAAAGGKDAASATVRDAYAALRDRISRHTDDSDAIAAVEANEAAPGSNTVDLQEALAAAGLNDDRELRAAAELLLTHLRPDGTATRIDLRHAKGVQVGEHNTQTNTFG</sequence>
<gene>
    <name evidence="1" type="ORF">ACFYXQ_15695</name>
</gene>
<comment type="caution">
    <text evidence="1">The sequence shown here is derived from an EMBL/GenBank/DDBJ whole genome shotgun (WGS) entry which is preliminary data.</text>
</comment>
<evidence type="ECO:0000313" key="1">
    <source>
        <dbReference type="EMBL" id="MFF3569215.1"/>
    </source>
</evidence>
<reference evidence="1 2" key="1">
    <citation type="submission" date="2024-10" db="EMBL/GenBank/DDBJ databases">
        <title>The Natural Products Discovery Center: Release of the First 8490 Sequenced Strains for Exploring Actinobacteria Biosynthetic Diversity.</title>
        <authorList>
            <person name="Kalkreuter E."/>
            <person name="Kautsar S.A."/>
            <person name="Yang D."/>
            <person name="Bader C.D."/>
            <person name="Teijaro C.N."/>
            <person name="Fluegel L."/>
            <person name="Davis C.M."/>
            <person name="Simpson J.R."/>
            <person name="Lauterbach L."/>
            <person name="Steele A.D."/>
            <person name="Gui C."/>
            <person name="Meng S."/>
            <person name="Li G."/>
            <person name="Viehrig K."/>
            <person name="Ye F."/>
            <person name="Su P."/>
            <person name="Kiefer A.F."/>
            <person name="Nichols A."/>
            <person name="Cepeda A.J."/>
            <person name="Yan W."/>
            <person name="Fan B."/>
            <person name="Jiang Y."/>
            <person name="Adhikari A."/>
            <person name="Zheng C.-J."/>
            <person name="Schuster L."/>
            <person name="Cowan T.M."/>
            <person name="Smanski M.J."/>
            <person name="Chevrette M.G."/>
            <person name="De Carvalho L.P.S."/>
            <person name="Shen B."/>
        </authorList>
    </citation>
    <scope>NUCLEOTIDE SEQUENCE [LARGE SCALE GENOMIC DNA]</scope>
    <source>
        <strain evidence="1 2">NPDC002593</strain>
    </source>
</reference>
<protein>
    <recommendedName>
        <fullName evidence="3">RHIM domain-containing protein</fullName>
    </recommendedName>
</protein>
<evidence type="ECO:0000313" key="2">
    <source>
        <dbReference type="Proteomes" id="UP001601992"/>
    </source>
</evidence>
<dbReference type="RefSeq" id="WP_387403985.1">
    <property type="nucleotide sequence ID" value="NZ_JBIAQY010000004.1"/>
</dbReference>
<keyword evidence="2" id="KW-1185">Reference proteome</keyword>
<organism evidence="1 2">
    <name type="scientific">Nocardia jiangxiensis</name>
    <dbReference type="NCBI Taxonomy" id="282685"/>
    <lineage>
        <taxon>Bacteria</taxon>
        <taxon>Bacillati</taxon>
        <taxon>Actinomycetota</taxon>
        <taxon>Actinomycetes</taxon>
        <taxon>Mycobacteriales</taxon>
        <taxon>Nocardiaceae</taxon>
        <taxon>Nocardia</taxon>
    </lineage>
</organism>
<name>A0ABW6RYV8_9NOCA</name>